<protein>
    <recommendedName>
        <fullName evidence="4">Hemerythrin domain-containing protein</fullName>
    </recommendedName>
</protein>
<comment type="caution">
    <text evidence="2">The sequence shown here is derived from an EMBL/GenBank/DDBJ whole genome shotgun (WGS) entry which is preliminary data.</text>
</comment>
<dbReference type="RefSeq" id="WP_016467980.1">
    <property type="nucleotide sequence ID" value="NZ_BBQG01000043.1"/>
</dbReference>
<accession>A0A6C1C0S0</accession>
<evidence type="ECO:0000313" key="2">
    <source>
        <dbReference type="EMBL" id="TGG78825.1"/>
    </source>
</evidence>
<name>A0A6C1C0S0_9ACTN</name>
<evidence type="ECO:0000256" key="1">
    <source>
        <dbReference type="SAM" id="MobiDB-lite"/>
    </source>
</evidence>
<feature type="compositionally biased region" description="Gly residues" evidence="1">
    <location>
        <begin position="147"/>
        <end position="157"/>
    </location>
</feature>
<feature type="compositionally biased region" description="Basic and acidic residues" evidence="1">
    <location>
        <begin position="130"/>
        <end position="139"/>
    </location>
</feature>
<sequence>MAHRPDVTELLTDQHAETERLLAAYEAAREPERRAALADAVVTALQRRARAEEDLIAPVARRVLPEGERLAGAVAGQQAAAVRAARRLRGTGDGPPADGAAALLHARLTESAGAQDALLAGLRKRLGGRERRRLGEQVARRLSGAEPVGGGAQDRRV</sequence>
<reference evidence="2 3" key="1">
    <citation type="submission" date="2018-10" db="EMBL/GenBank/DDBJ databases">
        <title>Isolation of pseudouridimycin from Streptomyces albus DSM 40763.</title>
        <authorList>
            <person name="Rosenqvist P."/>
            <person name="Metsae-Ketelae M."/>
            <person name="Virta P."/>
        </authorList>
    </citation>
    <scope>NUCLEOTIDE SEQUENCE [LARGE SCALE GENOMIC DNA]</scope>
    <source>
        <strain evidence="2 3">DSM 40763</strain>
    </source>
</reference>
<organism evidence="2 3">
    <name type="scientific">Streptomyces albus</name>
    <dbReference type="NCBI Taxonomy" id="1888"/>
    <lineage>
        <taxon>Bacteria</taxon>
        <taxon>Bacillati</taxon>
        <taxon>Actinomycetota</taxon>
        <taxon>Actinomycetes</taxon>
        <taxon>Kitasatosporales</taxon>
        <taxon>Streptomycetaceae</taxon>
        <taxon>Streptomyces</taxon>
    </lineage>
</organism>
<dbReference type="GeneID" id="75184677"/>
<gene>
    <name evidence="2" type="ORF">D8771_24300</name>
</gene>
<feature type="region of interest" description="Disordered" evidence="1">
    <location>
        <begin position="130"/>
        <end position="157"/>
    </location>
</feature>
<evidence type="ECO:0008006" key="4">
    <source>
        <dbReference type="Google" id="ProtNLM"/>
    </source>
</evidence>
<evidence type="ECO:0000313" key="3">
    <source>
        <dbReference type="Proteomes" id="UP000298111"/>
    </source>
</evidence>
<dbReference type="AlphaFoldDB" id="A0A6C1C0S0"/>
<dbReference type="EMBL" id="RCIY01000085">
    <property type="protein sequence ID" value="TGG78825.1"/>
    <property type="molecule type" value="Genomic_DNA"/>
</dbReference>
<dbReference type="Proteomes" id="UP000298111">
    <property type="component" value="Unassembled WGS sequence"/>
</dbReference>
<proteinExistence type="predicted"/>